<dbReference type="InterPro" id="IPR019734">
    <property type="entry name" value="TPR_rpt"/>
</dbReference>
<organism evidence="10 11">
    <name type="scientific">Pontibacter saemangeumensis</name>
    <dbReference type="NCBI Taxonomy" id="1084525"/>
    <lineage>
        <taxon>Bacteria</taxon>
        <taxon>Pseudomonadati</taxon>
        <taxon>Bacteroidota</taxon>
        <taxon>Cytophagia</taxon>
        <taxon>Cytophagales</taxon>
        <taxon>Hymenobacteraceae</taxon>
        <taxon>Pontibacter</taxon>
    </lineage>
</organism>
<comment type="subcellular location">
    <subcellularLocation>
        <location evidence="1">Cytoplasm</location>
        <location evidence="1">Cytoskeleton</location>
    </subcellularLocation>
</comment>
<evidence type="ECO:0000256" key="8">
    <source>
        <dbReference type="ARBA" id="ARBA00041958"/>
    </source>
</evidence>
<dbReference type="Gene3D" id="1.25.40.10">
    <property type="entry name" value="Tetratricopeptide repeat domain"/>
    <property type="match status" value="2"/>
</dbReference>
<protein>
    <recommendedName>
        <fullName evidence="7">Regulator of microtubule dynamics protein 1</fullName>
    </recommendedName>
    <alternativeName>
        <fullName evidence="8">Protein FAM82B</fullName>
    </alternativeName>
</protein>
<keyword evidence="11" id="KW-1185">Reference proteome</keyword>
<dbReference type="InterPro" id="IPR011990">
    <property type="entry name" value="TPR-like_helical_dom_sf"/>
</dbReference>
<dbReference type="PANTHER" id="PTHR16056">
    <property type="entry name" value="REGULATOR OF MICROTUBULE DYNAMICS PROTEIN"/>
    <property type="match status" value="1"/>
</dbReference>
<evidence type="ECO:0000256" key="7">
    <source>
        <dbReference type="ARBA" id="ARBA00039966"/>
    </source>
</evidence>
<dbReference type="EMBL" id="BAABHC010000042">
    <property type="protein sequence ID" value="GAA4445508.1"/>
    <property type="molecule type" value="Genomic_DNA"/>
</dbReference>
<comment type="subunit">
    <text evidence="2">Interacts with microtubules.</text>
</comment>
<dbReference type="PROSITE" id="PS50005">
    <property type="entry name" value="TPR"/>
    <property type="match status" value="1"/>
</dbReference>
<gene>
    <name evidence="10" type="ORF">GCM10023188_48800</name>
</gene>
<evidence type="ECO:0000256" key="6">
    <source>
        <dbReference type="ARBA" id="ARBA00023212"/>
    </source>
</evidence>
<dbReference type="PANTHER" id="PTHR16056:SF16">
    <property type="entry name" value="REGULATOR OF MICROTUBULE DYNAMICS PROTEIN 1"/>
    <property type="match status" value="1"/>
</dbReference>
<keyword evidence="5 9" id="KW-0802">TPR repeat</keyword>
<dbReference type="SMART" id="SM00028">
    <property type="entry name" value="TPR"/>
    <property type="match status" value="2"/>
</dbReference>
<dbReference type="InterPro" id="IPR049039">
    <property type="entry name" value="RMD1-3_a_helical_rpt"/>
</dbReference>
<keyword evidence="4" id="KW-0677">Repeat</keyword>
<dbReference type="SUPFAM" id="SSF48452">
    <property type="entry name" value="TPR-like"/>
    <property type="match status" value="1"/>
</dbReference>
<name>A0ABP8MA93_9BACT</name>
<proteinExistence type="predicted"/>
<keyword evidence="3" id="KW-0963">Cytoplasm</keyword>
<accession>A0ABP8MA93</accession>
<evidence type="ECO:0000256" key="5">
    <source>
        <dbReference type="ARBA" id="ARBA00022803"/>
    </source>
</evidence>
<evidence type="ECO:0000256" key="4">
    <source>
        <dbReference type="ARBA" id="ARBA00022737"/>
    </source>
</evidence>
<sequence>MAAGESAAGSELLLQQAKQLLNSYKDSEALQLYEQVLELAPDNFEALCKASFLHCRIGERFTDETSKINHYLKAKQYAQRAYALNPDEAESNYVMALSTGCEAMISGPRQRLIDINEVKGFVDAALARDNRHAGAWHIMGRWYYKMANLNLAEKIASKMLFDGVCGVATNEDAAKALENAVTFDPGNIQYYYELASVYAEMKNSSACIATLEKAISLTYETKEELELSRRCKLMLQQQQRI</sequence>
<evidence type="ECO:0000256" key="9">
    <source>
        <dbReference type="PROSITE-ProRule" id="PRU00339"/>
    </source>
</evidence>
<evidence type="ECO:0000313" key="11">
    <source>
        <dbReference type="Proteomes" id="UP001500552"/>
    </source>
</evidence>
<comment type="caution">
    <text evidence="10">The sequence shown here is derived from an EMBL/GenBank/DDBJ whole genome shotgun (WGS) entry which is preliminary data.</text>
</comment>
<evidence type="ECO:0000256" key="2">
    <source>
        <dbReference type="ARBA" id="ARBA00011375"/>
    </source>
</evidence>
<evidence type="ECO:0000256" key="3">
    <source>
        <dbReference type="ARBA" id="ARBA00022490"/>
    </source>
</evidence>
<dbReference type="Proteomes" id="UP001500552">
    <property type="component" value="Unassembled WGS sequence"/>
</dbReference>
<reference evidence="11" key="1">
    <citation type="journal article" date="2019" name="Int. J. Syst. Evol. Microbiol.">
        <title>The Global Catalogue of Microorganisms (GCM) 10K type strain sequencing project: providing services to taxonomists for standard genome sequencing and annotation.</title>
        <authorList>
            <consortium name="The Broad Institute Genomics Platform"/>
            <consortium name="The Broad Institute Genome Sequencing Center for Infectious Disease"/>
            <person name="Wu L."/>
            <person name="Ma J."/>
        </authorList>
    </citation>
    <scope>NUCLEOTIDE SEQUENCE [LARGE SCALE GENOMIC DNA]</scope>
    <source>
        <strain evidence="11">JCM 17926</strain>
    </source>
</reference>
<feature type="repeat" description="TPR" evidence="9">
    <location>
        <begin position="10"/>
        <end position="43"/>
    </location>
</feature>
<keyword evidence="6" id="KW-0206">Cytoskeleton</keyword>
<evidence type="ECO:0000256" key="1">
    <source>
        <dbReference type="ARBA" id="ARBA00004245"/>
    </source>
</evidence>
<dbReference type="Pfam" id="PF21033">
    <property type="entry name" value="RMD1-3"/>
    <property type="match status" value="1"/>
</dbReference>
<evidence type="ECO:0000313" key="10">
    <source>
        <dbReference type="EMBL" id="GAA4445508.1"/>
    </source>
</evidence>